<keyword evidence="4 10" id="KW-0812">Transmembrane</keyword>
<dbReference type="InterPro" id="IPR008969">
    <property type="entry name" value="CarboxyPept-like_regulatory"/>
</dbReference>
<dbReference type="Proteomes" id="UP001597011">
    <property type="component" value="Unassembled WGS sequence"/>
</dbReference>
<keyword evidence="3 10" id="KW-1134">Transmembrane beta strand</keyword>
<comment type="similarity">
    <text evidence="10 11">Belongs to the TonB-dependent receptor family.</text>
</comment>
<proteinExistence type="inferred from homology"/>
<dbReference type="EMBL" id="JBHTIB010000008">
    <property type="protein sequence ID" value="MFD0835243.1"/>
    <property type="molecule type" value="Genomic_DNA"/>
</dbReference>
<dbReference type="SUPFAM" id="SSF49464">
    <property type="entry name" value="Carboxypeptidase regulatory domain-like"/>
    <property type="match status" value="1"/>
</dbReference>
<evidence type="ECO:0000313" key="14">
    <source>
        <dbReference type="EMBL" id="MFD0835243.1"/>
    </source>
</evidence>
<evidence type="ECO:0000256" key="1">
    <source>
        <dbReference type="ARBA" id="ARBA00004571"/>
    </source>
</evidence>
<gene>
    <name evidence="14" type="ORF">ACFQ0I_05670</name>
</gene>
<dbReference type="SUPFAM" id="SSF56935">
    <property type="entry name" value="Porins"/>
    <property type="match status" value="1"/>
</dbReference>
<organism evidence="14 15">
    <name type="scientific">Mariniflexile aquimaris</name>
    <dbReference type="NCBI Taxonomy" id="881009"/>
    <lineage>
        <taxon>Bacteria</taxon>
        <taxon>Pseudomonadati</taxon>
        <taxon>Bacteroidota</taxon>
        <taxon>Flavobacteriia</taxon>
        <taxon>Flavobacteriales</taxon>
        <taxon>Flavobacteriaceae</taxon>
        <taxon>Mariniflexile</taxon>
    </lineage>
</organism>
<dbReference type="Pfam" id="PF13715">
    <property type="entry name" value="CarbopepD_reg_2"/>
    <property type="match status" value="1"/>
</dbReference>
<keyword evidence="2 10" id="KW-0813">Transport</keyword>
<evidence type="ECO:0000256" key="8">
    <source>
        <dbReference type="ARBA" id="ARBA00023170"/>
    </source>
</evidence>
<dbReference type="PANTHER" id="PTHR30069:SF29">
    <property type="entry name" value="HEMOGLOBIN AND HEMOGLOBIN-HAPTOGLOBIN-BINDING PROTEIN 1-RELATED"/>
    <property type="match status" value="1"/>
</dbReference>
<dbReference type="Gene3D" id="2.170.130.10">
    <property type="entry name" value="TonB-dependent receptor, plug domain"/>
    <property type="match status" value="1"/>
</dbReference>
<comment type="caution">
    <text evidence="14">The sequence shown here is derived from an EMBL/GenBank/DDBJ whole genome shotgun (WGS) entry which is preliminary data.</text>
</comment>
<dbReference type="RefSeq" id="WP_379940242.1">
    <property type="nucleotide sequence ID" value="NZ_JBHTIB010000008.1"/>
</dbReference>
<evidence type="ECO:0000256" key="2">
    <source>
        <dbReference type="ARBA" id="ARBA00022448"/>
    </source>
</evidence>
<sequence>MKNLLYILLMLPAVYFSQEKITGMIMEANEQNEHRGLAGANVYWLNTSIGTVTDIDGKFSLSYAKERTKLVISYVGFKTDTLSITKPQMVHHWLQPIDNLDAVTITSRKQATSKSYLQSANVFTVSSDELLKAACCNLSESFETNPSIDVNFADAVTGTKQIKMLGLTSPYILIATENIPSIRGASQAFGLSFIPGTWVESIQITKGAGSVVNGYESIAGQINAELVKPSTDDKLFVNLYTGSNQRLELNTHVNTELSEKWHTGLYLHGSTLNEAHDVNDDGFLDMPKYKQINIMNRWQYTNPQKGFVSFINLKFLNDEKQAGEIDFNPETDKLTNNEPVLSGDEVWGSEIDTRRYEVSAKLGYVNPEVPWQSLGVQTAFSSHKQDSYFGLKQYDILHNSLYSNIIYNSIISDSRHKIKTGISYTYDHYDEFLVTPNLNSDYERTERSVGAFFEYNYDNLDKLNLTAGVRIDEHNLLGTFVTPRIHARYTPWEKSALRASIGRGKRSANIFAENQNMFSTSRDINILNTAGKVYGLDPEIAWNYGVSYLQGFNLFGRKADITLDYYKTDFTNQVVVDFENPQEVNFYNLDGKSYANSFQTEVNYNAFENFDVRLAYKYYEVKTQYNSGLLENPLTPKHRLFANASFETHIREGATGYWKFDATYNWLGKQRFSSTETNASAFQLPEYTPTIGTLNAQITKVFSNRFEVYLGGENITNVKQTNPILDAENPFGSNFDTTFVYGPIFGSMYYAGLRFKIK</sequence>
<dbReference type="PROSITE" id="PS52016">
    <property type="entry name" value="TONB_DEPENDENT_REC_3"/>
    <property type="match status" value="1"/>
</dbReference>
<dbReference type="Gene3D" id="2.40.170.20">
    <property type="entry name" value="TonB-dependent receptor, beta-barrel domain"/>
    <property type="match status" value="1"/>
</dbReference>
<keyword evidence="7 10" id="KW-0472">Membrane</keyword>
<accession>A0ABW3BRC9</accession>
<feature type="domain" description="TonB-dependent receptor plug" evidence="13">
    <location>
        <begin position="120"/>
        <end position="220"/>
    </location>
</feature>
<dbReference type="InterPro" id="IPR000531">
    <property type="entry name" value="Beta-barrel_TonB"/>
</dbReference>
<evidence type="ECO:0000259" key="13">
    <source>
        <dbReference type="Pfam" id="PF07715"/>
    </source>
</evidence>
<keyword evidence="8 14" id="KW-0675">Receptor</keyword>
<feature type="domain" description="TonB-dependent receptor-like beta-barrel" evidence="12">
    <location>
        <begin position="332"/>
        <end position="715"/>
    </location>
</feature>
<reference evidence="15" key="1">
    <citation type="journal article" date="2019" name="Int. J. Syst. Evol. Microbiol.">
        <title>The Global Catalogue of Microorganisms (GCM) 10K type strain sequencing project: providing services to taxonomists for standard genome sequencing and annotation.</title>
        <authorList>
            <consortium name="The Broad Institute Genomics Platform"/>
            <consortium name="The Broad Institute Genome Sequencing Center for Infectious Disease"/>
            <person name="Wu L."/>
            <person name="Ma J."/>
        </authorList>
    </citation>
    <scope>NUCLEOTIDE SEQUENCE [LARGE SCALE GENOMIC DNA]</scope>
    <source>
        <strain evidence="15">CCUG 60529</strain>
    </source>
</reference>
<evidence type="ECO:0000256" key="4">
    <source>
        <dbReference type="ARBA" id="ARBA00022692"/>
    </source>
</evidence>
<keyword evidence="6 11" id="KW-0798">TonB box</keyword>
<name>A0ABW3BRC9_9FLAO</name>
<evidence type="ECO:0000256" key="3">
    <source>
        <dbReference type="ARBA" id="ARBA00022452"/>
    </source>
</evidence>
<evidence type="ECO:0000256" key="7">
    <source>
        <dbReference type="ARBA" id="ARBA00023136"/>
    </source>
</evidence>
<evidence type="ECO:0000256" key="6">
    <source>
        <dbReference type="ARBA" id="ARBA00023077"/>
    </source>
</evidence>
<evidence type="ECO:0000313" key="15">
    <source>
        <dbReference type="Proteomes" id="UP001597011"/>
    </source>
</evidence>
<dbReference type="InterPro" id="IPR037066">
    <property type="entry name" value="Plug_dom_sf"/>
</dbReference>
<keyword evidence="5" id="KW-0732">Signal</keyword>
<evidence type="ECO:0000256" key="10">
    <source>
        <dbReference type="PROSITE-ProRule" id="PRU01360"/>
    </source>
</evidence>
<dbReference type="InterPro" id="IPR012910">
    <property type="entry name" value="Plug_dom"/>
</dbReference>
<evidence type="ECO:0000256" key="11">
    <source>
        <dbReference type="RuleBase" id="RU003357"/>
    </source>
</evidence>
<dbReference type="Pfam" id="PF07715">
    <property type="entry name" value="Plug"/>
    <property type="match status" value="1"/>
</dbReference>
<keyword evidence="15" id="KW-1185">Reference proteome</keyword>
<keyword evidence="9 10" id="KW-0998">Cell outer membrane</keyword>
<protein>
    <submittedName>
        <fullName evidence="14">TonB-dependent receptor domain-containing protein</fullName>
    </submittedName>
</protein>
<dbReference type="Pfam" id="PF00593">
    <property type="entry name" value="TonB_dep_Rec_b-barrel"/>
    <property type="match status" value="1"/>
</dbReference>
<dbReference type="Gene3D" id="2.60.40.1120">
    <property type="entry name" value="Carboxypeptidase-like, regulatory domain"/>
    <property type="match status" value="1"/>
</dbReference>
<dbReference type="InterPro" id="IPR039426">
    <property type="entry name" value="TonB-dep_rcpt-like"/>
</dbReference>
<comment type="subcellular location">
    <subcellularLocation>
        <location evidence="1 10">Cell outer membrane</location>
        <topology evidence="1 10">Multi-pass membrane protein</topology>
    </subcellularLocation>
</comment>
<evidence type="ECO:0000256" key="9">
    <source>
        <dbReference type="ARBA" id="ARBA00023237"/>
    </source>
</evidence>
<dbReference type="PANTHER" id="PTHR30069">
    <property type="entry name" value="TONB-DEPENDENT OUTER MEMBRANE RECEPTOR"/>
    <property type="match status" value="1"/>
</dbReference>
<evidence type="ECO:0000256" key="5">
    <source>
        <dbReference type="ARBA" id="ARBA00022729"/>
    </source>
</evidence>
<evidence type="ECO:0000259" key="12">
    <source>
        <dbReference type="Pfam" id="PF00593"/>
    </source>
</evidence>
<dbReference type="InterPro" id="IPR036942">
    <property type="entry name" value="Beta-barrel_TonB_sf"/>
</dbReference>